<name>A0AAE5BVK6_9RHOB</name>
<dbReference type="RefSeq" id="WP_168774674.1">
    <property type="nucleotide sequence ID" value="NZ_JAABNR010000008.1"/>
</dbReference>
<comment type="caution">
    <text evidence="1">The sequence shown here is derived from an EMBL/GenBank/DDBJ whole genome shotgun (WGS) entry which is preliminary data.</text>
</comment>
<accession>A0AAE5BVK6</accession>
<proteinExistence type="predicted"/>
<sequence>MIIRSDWPVSLPEPARNHARQSDILRCNNGLDALDGNGFGSRRRGAAWAAQHG</sequence>
<dbReference type="EMBL" id="JAABNR010000008">
    <property type="protein sequence ID" value="NBZ87859.1"/>
    <property type="molecule type" value="Genomic_DNA"/>
</dbReference>
<evidence type="ECO:0000313" key="2">
    <source>
        <dbReference type="Proteomes" id="UP001193501"/>
    </source>
</evidence>
<organism evidence="1 2">
    <name type="scientific">Stagnihabitans tardus</name>
    <dbReference type="NCBI Taxonomy" id="2699202"/>
    <lineage>
        <taxon>Bacteria</taxon>
        <taxon>Pseudomonadati</taxon>
        <taxon>Pseudomonadota</taxon>
        <taxon>Alphaproteobacteria</taxon>
        <taxon>Rhodobacterales</taxon>
        <taxon>Paracoccaceae</taxon>
        <taxon>Stagnihabitans</taxon>
    </lineage>
</organism>
<gene>
    <name evidence="1" type="ORF">GV832_09745</name>
</gene>
<protein>
    <submittedName>
        <fullName evidence="1">Uncharacterized protein</fullName>
    </submittedName>
</protein>
<keyword evidence="2" id="KW-1185">Reference proteome</keyword>
<evidence type="ECO:0000313" key="1">
    <source>
        <dbReference type="EMBL" id="NBZ87859.1"/>
    </source>
</evidence>
<dbReference type="AlphaFoldDB" id="A0AAE5BVK6"/>
<reference evidence="1" key="1">
    <citation type="submission" date="2020-01" db="EMBL/GenBank/DDBJ databases">
        <authorList>
            <person name="Chen W.-M."/>
        </authorList>
    </citation>
    <scope>NUCLEOTIDE SEQUENCE</scope>
    <source>
        <strain evidence="1">CYK-10</strain>
    </source>
</reference>
<dbReference type="Proteomes" id="UP001193501">
    <property type="component" value="Unassembled WGS sequence"/>
</dbReference>